<dbReference type="Pfam" id="PF02661">
    <property type="entry name" value="Fic"/>
    <property type="match status" value="1"/>
</dbReference>
<gene>
    <name evidence="2" type="ORF">A3B18_02910</name>
</gene>
<dbReference type="GO" id="GO:0016301">
    <property type="term" value="F:kinase activity"/>
    <property type="evidence" value="ECO:0007669"/>
    <property type="project" value="InterPro"/>
</dbReference>
<sequence>MHSMLIDEIGGMHGVRDMNAILALVGLPKQKISGRELYPSIFSKAAVYARNTIMNHPFFDGNKRTGMTAASIFLEDNGYKIVCKDGEIEKFALDIIKSKLSIEEIADWFKRHY</sequence>
<dbReference type="Proteomes" id="UP000178684">
    <property type="component" value="Unassembled WGS sequence"/>
</dbReference>
<organism evidence="2 3">
    <name type="scientific">Candidatus Giovannonibacteria bacterium RIFCSPLOWO2_01_FULL_46_13</name>
    <dbReference type="NCBI Taxonomy" id="1798352"/>
    <lineage>
        <taxon>Bacteria</taxon>
        <taxon>Candidatus Giovannoniibacteriota</taxon>
    </lineage>
</organism>
<dbReference type="InterPro" id="IPR053737">
    <property type="entry name" value="Type_II_TA_Toxin"/>
</dbReference>
<name>A0A1F5X375_9BACT</name>
<dbReference type="PANTHER" id="PTHR39426:SF1">
    <property type="entry name" value="HOMOLOGY TO DEATH-ON-CURING PROTEIN OF PHAGE P1"/>
    <property type="match status" value="1"/>
</dbReference>
<dbReference type="AlphaFoldDB" id="A0A1F5X375"/>
<reference evidence="2 3" key="1">
    <citation type="journal article" date="2016" name="Nat. Commun.">
        <title>Thousands of microbial genomes shed light on interconnected biogeochemical processes in an aquifer system.</title>
        <authorList>
            <person name="Anantharaman K."/>
            <person name="Brown C.T."/>
            <person name="Hug L.A."/>
            <person name="Sharon I."/>
            <person name="Castelle C.J."/>
            <person name="Probst A.J."/>
            <person name="Thomas B.C."/>
            <person name="Singh A."/>
            <person name="Wilkins M.J."/>
            <person name="Karaoz U."/>
            <person name="Brodie E.L."/>
            <person name="Williams K.H."/>
            <person name="Hubbard S.S."/>
            <person name="Banfield J.F."/>
        </authorList>
    </citation>
    <scope>NUCLEOTIDE SEQUENCE [LARGE SCALE GENOMIC DNA]</scope>
</reference>
<dbReference type="InterPro" id="IPR003812">
    <property type="entry name" value="Fido"/>
</dbReference>
<dbReference type="PIRSF" id="PIRSF018297">
    <property type="entry name" value="Doc"/>
    <property type="match status" value="1"/>
</dbReference>
<evidence type="ECO:0000259" key="1">
    <source>
        <dbReference type="PROSITE" id="PS51459"/>
    </source>
</evidence>
<dbReference type="InterPro" id="IPR036597">
    <property type="entry name" value="Fido-like_dom_sf"/>
</dbReference>
<comment type="caution">
    <text evidence="2">The sequence shown here is derived from an EMBL/GenBank/DDBJ whole genome shotgun (WGS) entry which is preliminary data.</text>
</comment>
<accession>A0A1F5X375</accession>
<dbReference type="EMBL" id="MFIE01000023">
    <property type="protein sequence ID" value="OGF82330.1"/>
    <property type="molecule type" value="Genomic_DNA"/>
</dbReference>
<protein>
    <recommendedName>
        <fullName evidence="1">Fido domain-containing protein</fullName>
    </recommendedName>
</protein>
<dbReference type="PROSITE" id="PS51459">
    <property type="entry name" value="FIDO"/>
    <property type="match status" value="1"/>
</dbReference>
<dbReference type="NCBIfam" id="TIGR01550">
    <property type="entry name" value="DOC_P1"/>
    <property type="match status" value="1"/>
</dbReference>
<feature type="domain" description="Fido" evidence="1">
    <location>
        <begin position="1"/>
        <end position="111"/>
    </location>
</feature>
<dbReference type="SUPFAM" id="SSF140931">
    <property type="entry name" value="Fic-like"/>
    <property type="match status" value="1"/>
</dbReference>
<dbReference type="Gene3D" id="1.20.120.1870">
    <property type="entry name" value="Fic/DOC protein, Fido domain"/>
    <property type="match status" value="1"/>
</dbReference>
<dbReference type="InterPro" id="IPR006440">
    <property type="entry name" value="Doc"/>
</dbReference>
<evidence type="ECO:0000313" key="2">
    <source>
        <dbReference type="EMBL" id="OGF82330.1"/>
    </source>
</evidence>
<proteinExistence type="predicted"/>
<dbReference type="PANTHER" id="PTHR39426">
    <property type="entry name" value="HOMOLOGY TO DEATH-ON-CURING PROTEIN OF PHAGE P1"/>
    <property type="match status" value="1"/>
</dbReference>
<evidence type="ECO:0000313" key="3">
    <source>
        <dbReference type="Proteomes" id="UP000178684"/>
    </source>
</evidence>